<dbReference type="Gene3D" id="1.10.150.400">
    <property type="match status" value="1"/>
</dbReference>
<organism evidence="1 2">
    <name type="scientific">Nostoc parmelioides FACHB-3921</name>
    <dbReference type="NCBI Taxonomy" id="2692909"/>
    <lineage>
        <taxon>Bacteria</taxon>
        <taxon>Bacillati</taxon>
        <taxon>Cyanobacteriota</taxon>
        <taxon>Cyanophyceae</taxon>
        <taxon>Nostocales</taxon>
        <taxon>Nostocaceae</taxon>
        <taxon>Nostoc</taxon>
    </lineage>
</organism>
<dbReference type="RefSeq" id="WP_190570820.1">
    <property type="nucleotide sequence ID" value="NZ_JACJQL010000057.1"/>
</dbReference>
<proteinExistence type="predicted"/>
<dbReference type="EMBL" id="JACJQL010000057">
    <property type="protein sequence ID" value="MBD2254577.1"/>
    <property type="molecule type" value="Genomic_DNA"/>
</dbReference>
<accession>A0ABR8BKF2</accession>
<evidence type="ECO:0000313" key="2">
    <source>
        <dbReference type="Proteomes" id="UP000621307"/>
    </source>
</evidence>
<comment type="caution">
    <text evidence="1">The sequence shown here is derived from an EMBL/GenBank/DDBJ whole genome shotgun (WGS) entry which is preliminary data.</text>
</comment>
<protein>
    <submittedName>
        <fullName evidence="1">Uncharacterized protein</fullName>
    </submittedName>
</protein>
<evidence type="ECO:0000313" key="1">
    <source>
        <dbReference type="EMBL" id="MBD2254577.1"/>
    </source>
</evidence>
<dbReference type="Proteomes" id="UP000621307">
    <property type="component" value="Unassembled WGS sequence"/>
</dbReference>
<dbReference type="SUPFAM" id="SSF56784">
    <property type="entry name" value="HAD-like"/>
    <property type="match status" value="1"/>
</dbReference>
<dbReference type="Gene3D" id="3.40.50.1000">
    <property type="entry name" value="HAD superfamily/HAD-like"/>
    <property type="match status" value="1"/>
</dbReference>
<reference evidence="1 2" key="1">
    <citation type="journal article" date="2020" name="ISME J.">
        <title>Comparative genomics reveals insights into cyanobacterial evolution and habitat adaptation.</title>
        <authorList>
            <person name="Chen M.Y."/>
            <person name="Teng W.K."/>
            <person name="Zhao L."/>
            <person name="Hu C.X."/>
            <person name="Zhou Y.K."/>
            <person name="Han B.P."/>
            <person name="Song L.R."/>
            <person name="Shu W.S."/>
        </authorList>
    </citation>
    <scope>NUCLEOTIDE SEQUENCE [LARGE SCALE GENOMIC DNA]</scope>
    <source>
        <strain evidence="1 2">FACHB-3921</strain>
    </source>
</reference>
<name>A0ABR8BKF2_9NOSO</name>
<dbReference type="InterPro" id="IPR036412">
    <property type="entry name" value="HAD-like_sf"/>
</dbReference>
<keyword evidence="2" id="KW-1185">Reference proteome</keyword>
<dbReference type="InterPro" id="IPR023214">
    <property type="entry name" value="HAD_sf"/>
</dbReference>
<gene>
    <name evidence="1" type="ORF">H6G14_25375</name>
</gene>
<sequence>MKNNVYSFDVFDTVLVRKWAKPTDLFLELGSILLQAELINISAEKWKNIRESAEREARSRSVSGEVTLIQIYEVLAQNLGWTSTEIEHSINAEVELEFTSLYPVKETQQKIQHLHQDGQRVIYLSDMYLSSEVIRRFLKHHQIWQEGDILYVSSEFNVNKASGKLFEISLIKEGVKASQLVHLGDNNYSDVKMPRKLGIQAQHFNETQLNRYEQILANSQDLPLKFRSLLAGTSRLCRLQNPETNPHNRVIWDTAANVIAPVLFGFVHWCLSQAQSKGIQRLYFVARDGQILLKIAQIICESWNYTIDCRYLYGSRQAWHFPAITEIGETELDWIFDPTQFLSVQSVCERVNLKPEQISEILESNGFSKDIWQKNLNNQQRSLLKQIFKQQEVIQLIIDTAATYREQAIGYFKQEGLADEIPFVIVDIGWNGRLQRSLSKLLNIADMYPAYGLYGFYFGLSRKLKAFPEDCLFAYFSDVDSPSERDNLCHRALLELFVAADHGGTIRFESQNGVFTPILRSKDNNKALEWGLLVQQSSIKHYAQIITKCIKYTDLDINALLKASEKVLKEFVLLPNLKESDVFGSFIFAEDQTENVLYELAPPYKLFDLWNLFLYARHPHHNVWLPASSKRTNYFIKLIIHSKILTITSKIRSLMSRFNKILL</sequence>